<organism evidence="1 2">
    <name type="scientific">Batillaria attramentaria</name>
    <dbReference type="NCBI Taxonomy" id="370345"/>
    <lineage>
        <taxon>Eukaryota</taxon>
        <taxon>Metazoa</taxon>
        <taxon>Spiralia</taxon>
        <taxon>Lophotrochozoa</taxon>
        <taxon>Mollusca</taxon>
        <taxon>Gastropoda</taxon>
        <taxon>Caenogastropoda</taxon>
        <taxon>Sorbeoconcha</taxon>
        <taxon>Cerithioidea</taxon>
        <taxon>Batillariidae</taxon>
        <taxon>Batillaria</taxon>
    </lineage>
</organism>
<accession>A0ABD0LB51</accession>
<comment type="caution">
    <text evidence="1">The sequence shown here is derived from an EMBL/GenBank/DDBJ whole genome shotgun (WGS) entry which is preliminary data.</text>
</comment>
<protein>
    <submittedName>
        <fullName evidence="1">Uncharacterized protein</fullName>
    </submittedName>
</protein>
<name>A0ABD0LB51_9CAEN</name>
<reference evidence="1 2" key="1">
    <citation type="journal article" date="2023" name="Sci. Data">
        <title>Genome assembly of the Korean intertidal mud-creeper Batillaria attramentaria.</title>
        <authorList>
            <person name="Patra A.K."/>
            <person name="Ho P.T."/>
            <person name="Jun S."/>
            <person name="Lee S.J."/>
            <person name="Kim Y."/>
            <person name="Won Y.J."/>
        </authorList>
    </citation>
    <scope>NUCLEOTIDE SEQUENCE [LARGE SCALE GENOMIC DNA]</scope>
    <source>
        <strain evidence="1">Wonlab-2016</strain>
    </source>
</reference>
<sequence>MPSPSDCSVPTLRSIDRNCKPPSPFLLPIPPSLTDTSLSPSMRSLRNGKVKYSMKLPQPGLLLLPTPEAD</sequence>
<keyword evidence="2" id="KW-1185">Reference proteome</keyword>
<evidence type="ECO:0000313" key="1">
    <source>
        <dbReference type="EMBL" id="KAK7496595.1"/>
    </source>
</evidence>
<dbReference type="Proteomes" id="UP001519460">
    <property type="component" value="Unassembled WGS sequence"/>
</dbReference>
<dbReference type="AlphaFoldDB" id="A0ABD0LB51"/>
<proteinExistence type="predicted"/>
<gene>
    <name evidence="1" type="ORF">BaRGS_00012247</name>
</gene>
<evidence type="ECO:0000313" key="2">
    <source>
        <dbReference type="Proteomes" id="UP001519460"/>
    </source>
</evidence>
<dbReference type="EMBL" id="JACVVK020000066">
    <property type="protein sequence ID" value="KAK7496595.1"/>
    <property type="molecule type" value="Genomic_DNA"/>
</dbReference>